<reference evidence="3" key="1">
    <citation type="journal article" date="2019" name="Int. J. Syst. Evol. Microbiol.">
        <title>The Global Catalogue of Microorganisms (GCM) 10K type strain sequencing project: providing services to taxonomists for standard genome sequencing and annotation.</title>
        <authorList>
            <consortium name="The Broad Institute Genomics Platform"/>
            <consortium name="The Broad Institute Genome Sequencing Center for Infectious Disease"/>
            <person name="Wu L."/>
            <person name="Ma J."/>
        </authorList>
    </citation>
    <scope>NUCLEOTIDE SEQUENCE [LARGE SCALE GENOMIC DNA]</scope>
    <source>
        <strain evidence="3">JCM 18410</strain>
    </source>
</reference>
<evidence type="ECO:0000313" key="3">
    <source>
        <dbReference type="Proteomes" id="UP001500124"/>
    </source>
</evidence>
<evidence type="ECO:0000256" key="1">
    <source>
        <dbReference type="SAM" id="MobiDB-lite"/>
    </source>
</evidence>
<name>A0ABP9KMJ2_9ACTN</name>
<sequence>MTTGRARTGQRLPGGGTPGAADPGLRGVAVASRVRADIATGRLPADVDADGQAAFYARRYGPP</sequence>
<protein>
    <submittedName>
        <fullName evidence="2">Uncharacterized protein</fullName>
    </submittedName>
</protein>
<keyword evidence="3" id="KW-1185">Reference proteome</keyword>
<feature type="region of interest" description="Disordered" evidence="1">
    <location>
        <begin position="1"/>
        <end position="25"/>
    </location>
</feature>
<proteinExistence type="predicted"/>
<organism evidence="2 3">
    <name type="scientific">Streptomyces similanensis</name>
    <dbReference type="NCBI Taxonomy" id="1274988"/>
    <lineage>
        <taxon>Bacteria</taxon>
        <taxon>Bacillati</taxon>
        <taxon>Actinomycetota</taxon>
        <taxon>Actinomycetes</taxon>
        <taxon>Kitasatosporales</taxon>
        <taxon>Streptomycetaceae</taxon>
        <taxon>Streptomyces</taxon>
    </lineage>
</organism>
<dbReference type="Proteomes" id="UP001500124">
    <property type="component" value="Unassembled WGS sequence"/>
</dbReference>
<gene>
    <name evidence="2" type="ORF">GCM10023336_36440</name>
</gene>
<evidence type="ECO:0000313" key="2">
    <source>
        <dbReference type="EMBL" id="GAA5060046.1"/>
    </source>
</evidence>
<comment type="caution">
    <text evidence="2">The sequence shown here is derived from an EMBL/GenBank/DDBJ whole genome shotgun (WGS) entry which is preliminary data.</text>
</comment>
<accession>A0ABP9KMJ2</accession>
<dbReference type="EMBL" id="BAABKC010000049">
    <property type="protein sequence ID" value="GAA5060046.1"/>
    <property type="molecule type" value="Genomic_DNA"/>
</dbReference>